<keyword evidence="2" id="KW-1185">Reference proteome</keyword>
<protein>
    <submittedName>
        <fullName evidence="1">Uncharacterized protein</fullName>
    </submittedName>
</protein>
<comment type="caution">
    <text evidence="1">The sequence shown here is derived from an EMBL/GenBank/DDBJ whole genome shotgun (WGS) entry which is preliminary data.</text>
</comment>
<dbReference type="EMBL" id="MU167212">
    <property type="protein sequence ID" value="KAG0151613.1"/>
    <property type="molecule type" value="Genomic_DNA"/>
</dbReference>
<gene>
    <name evidence="1" type="ORF">CROQUDRAFT_86641</name>
</gene>
<proteinExistence type="predicted"/>
<evidence type="ECO:0000313" key="2">
    <source>
        <dbReference type="Proteomes" id="UP000886653"/>
    </source>
</evidence>
<organism evidence="1 2">
    <name type="scientific">Cronartium quercuum f. sp. fusiforme G11</name>
    <dbReference type="NCBI Taxonomy" id="708437"/>
    <lineage>
        <taxon>Eukaryota</taxon>
        <taxon>Fungi</taxon>
        <taxon>Dikarya</taxon>
        <taxon>Basidiomycota</taxon>
        <taxon>Pucciniomycotina</taxon>
        <taxon>Pucciniomycetes</taxon>
        <taxon>Pucciniales</taxon>
        <taxon>Coleosporiaceae</taxon>
        <taxon>Cronartium</taxon>
    </lineage>
</organism>
<accession>A0A9P6TIA6</accession>
<dbReference type="Proteomes" id="UP000886653">
    <property type="component" value="Unassembled WGS sequence"/>
</dbReference>
<sequence length="50" mass="5502">MGLRSAASVLTMVSDWGTFLHVVQNWTQLSSVLVFHQNEATMLPSLDPDA</sequence>
<reference evidence="1" key="1">
    <citation type="submission" date="2013-11" db="EMBL/GenBank/DDBJ databases">
        <title>Genome sequence of the fusiform rust pathogen reveals effectors for host alternation and coevolution with pine.</title>
        <authorList>
            <consortium name="DOE Joint Genome Institute"/>
            <person name="Smith K."/>
            <person name="Pendleton A."/>
            <person name="Kubisiak T."/>
            <person name="Anderson C."/>
            <person name="Salamov A."/>
            <person name="Aerts A."/>
            <person name="Riley R."/>
            <person name="Clum A."/>
            <person name="Lindquist E."/>
            <person name="Ence D."/>
            <person name="Campbell M."/>
            <person name="Kronenberg Z."/>
            <person name="Feau N."/>
            <person name="Dhillon B."/>
            <person name="Hamelin R."/>
            <person name="Burleigh J."/>
            <person name="Smith J."/>
            <person name="Yandell M."/>
            <person name="Nelson C."/>
            <person name="Grigoriev I."/>
            <person name="Davis J."/>
        </authorList>
    </citation>
    <scope>NUCLEOTIDE SEQUENCE</scope>
    <source>
        <strain evidence="1">G11</strain>
    </source>
</reference>
<dbReference type="AlphaFoldDB" id="A0A9P6TIA6"/>
<evidence type="ECO:0000313" key="1">
    <source>
        <dbReference type="EMBL" id="KAG0151613.1"/>
    </source>
</evidence>
<name>A0A9P6TIA6_9BASI</name>